<comment type="caution">
    <text evidence="1">The sequence shown here is derived from an EMBL/GenBank/DDBJ whole genome shotgun (WGS) entry which is preliminary data.</text>
</comment>
<dbReference type="PANTHER" id="PTHR31446">
    <property type="entry name" value="ACID PHOSPHATASE/VANADIUM-DEPENDENT HALOPEROXIDASE-RELATED PROTEIN"/>
    <property type="match status" value="1"/>
</dbReference>
<keyword evidence="2" id="KW-1185">Reference proteome</keyword>
<sequence length="195" mass="20775">MVDSATMAAVHAAASKSIESTQNGAVSLFANTPIVAAFFSFALAQSLKVFTTWCCQSWAEYAGRKEKLPLYKEKRWDVKRLLGSGGMPSSHSATVSSLAVAICLRDGPGSSVFAIALILAAVVMYDASGVRLQAGRQAEVLNQIVYELPPEHPLSDSRPLREPLGHTPPQVAAGAVLGSVLAYMLYLISWSPPNL</sequence>
<evidence type="ECO:0008006" key="3">
    <source>
        <dbReference type="Google" id="ProtNLM"/>
    </source>
</evidence>
<dbReference type="AlphaFoldDB" id="A0ABD1YNI4"/>
<dbReference type="InterPro" id="IPR003832">
    <property type="entry name" value="DUF212"/>
</dbReference>
<proteinExistence type="predicted"/>
<evidence type="ECO:0000313" key="2">
    <source>
        <dbReference type="Proteomes" id="UP001605036"/>
    </source>
</evidence>
<dbReference type="Proteomes" id="UP001605036">
    <property type="component" value="Unassembled WGS sequence"/>
</dbReference>
<protein>
    <recommendedName>
        <fullName evidence="3">Acid phosphatase/vanadium-dependent haloperoxidase-related protein</fullName>
    </recommendedName>
</protein>
<dbReference type="PANTHER" id="PTHR31446:SF29">
    <property type="entry name" value="ACID PHOSPHATASE_VANADIUM-DEPENDENT HALOPEROXIDASE-RELATED PROTEIN"/>
    <property type="match status" value="1"/>
</dbReference>
<gene>
    <name evidence="1" type="ORF">R1flu_016839</name>
</gene>
<evidence type="ECO:0000313" key="1">
    <source>
        <dbReference type="EMBL" id="KAL2632153.1"/>
    </source>
</evidence>
<organism evidence="1 2">
    <name type="scientific">Riccia fluitans</name>
    <dbReference type="NCBI Taxonomy" id="41844"/>
    <lineage>
        <taxon>Eukaryota</taxon>
        <taxon>Viridiplantae</taxon>
        <taxon>Streptophyta</taxon>
        <taxon>Embryophyta</taxon>
        <taxon>Marchantiophyta</taxon>
        <taxon>Marchantiopsida</taxon>
        <taxon>Marchantiidae</taxon>
        <taxon>Marchantiales</taxon>
        <taxon>Ricciaceae</taxon>
        <taxon>Riccia</taxon>
    </lineage>
</organism>
<accession>A0ABD1YNI4</accession>
<dbReference type="EMBL" id="JBHFFA010000004">
    <property type="protein sequence ID" value="KAL2632153.1"/>
    <property type="molecule type" value="Genomic_DNA"/>
</dbReference>
<name>A0ABD1YNI4_9MARC</name>
<dbReference type="Pfam" id="PF02681">
    <property type="entry name" value="DUF212"/>
    <property type="match status" value="1"/>
</dbReference>
<reference evidence="1 2" key="1">
    <citation type="submission" date="2024-09" db="EMBL/GenBank/DDBJ databases">
        <title>Chromosome-scale assembly of Riccia fluitans.</title>
        <authorList>
            <person name="Paukszto L."/>
            <person name="Sawicki J."/>
            <person name="Karawczyk K."/>
            <person name="Piernik-Szablinska J."/>
            <person name="Szczecinska M."/>
            <person name="Mazdziarz M."/>
        </authorList>
    </citation>
    <scope>NUCLEOTIDE SEQUENCE [LARGE SCALE GENOMIC DNA]</scope>
    <source>
        <strain evidence="1">Rf_01</strain>
        <tissue evidence="1">Aerial parts of the thallus</tissue>
    </source>
</reference>